<evidence type="ECO:0000256" key="1">
    <source>
        <dbReference type="ARBA" id="ARBA00022729"/>
    </source>
</evidence>
<evidence type="ECO:0000256" key="2">
    <source>
        <dbReference type="SAM" id="SignalP"/>
    </source>
</evidence>
<evidence type="ECO:0000313" key="5">
    <source>
        <dbReference type="Proteomes" id="UP000663090"/>
    </source>
</evidence>
<keyword evidence="5" id="KW-1185">Reference proteome</keyword>
<dbReference type="Gene3D" id="2.40.160.20">
    <property type="match status" value="1"/>
</dbReference>
<accession>A0ABX7N9P3</accession>
<sequence length="240" mass="26589">MPRFFAMPWMLSAMLVATPTLAGPLRQAAESTSTEAFIEDEPPIAGRVTFNLGGSFIVPIGETSDRFDTGWGFLLGAGYHFTDRFGAFLEYQYSDFDLKDRILQDENVAGDHIMQYGNLNFLFGLLPRGRVGLYLTGGPGLYYRKVEITELAGATLVPVCDPWLLVCYNDVVPVSTVIGSRSSTDFGLNGGVGISYRIYGAMRVYLEARYHYIFGPKFNAIEGTKRADGQYLPINLGLRF</sequence>
<dbReference type="RefSeq" id="WP_206717194.1">
    <property type="nucleotide sequence ID" value="NZ_CP071091.1"/>
</dbReference>
<feature type="chain" id="PRO_5045973218" evidence="2">
    <location>
        <begin position="23"/>
        <end position="240"/>
    </location>
</feature>
<gene>
    <name evidence="4" type="ORF">JY572_05305</name>
</gene>
<organism evidence="4 5">
    <name type="scientific">Myxococcus landrumensis</name>
    <dbReference type="NCBI Taxonomy" id="2813577"/>
    <lineage>
        <taxon>Bacteria</taxon>
        <taxon>Pseudomonadati</taxon>
        <taxon>Myxococcota</taxon>
        <taxon>Myxococcia</taxon>
        <taxon>Myxococcales</taxon>
        <taxon>Cystobacterineae</taxon>
        <taxon>Myxococcaceae</taxon>
        <taxon>Myxococcus</taxon>
    </lineage>
</organism>
<dbReference type="SUPFAM" id="SSF56925">
    <property type="entry name" value="OMPA-like"/>
    <property type="match status" value="1"/>
</dbReference>
<dbReference type="EMBL" id="CP071091">
    <property type="protein sequence ID" value="QSQ15491.1"/>
    <property type="molecule type" value="Genomic_DNA"/>
</dbReference>
<dbReference type="Pfam" id="PF13505">
    <property type="entry name" value="OMP_b-brl"/>
    <property type="match status" value="1"/>
</dbReference>
<reference evidence="4 5" key="1">
    <citation type="submission" date="2021-02" db="EMBL/GenBank/DDBJ databases">
        <title>De Novo genome assembly of isolated myxobacteria.</title>
        <authorList>
            <person name="Stevens D.C."/>
        </authorList>
    </citation>
    <scope>NUCLEOTIDE SEQUENCE [LARGE SCALE GENOMIC DNA]</scope>
    <source>
        <strain evidence="4 5">SCHIC003</strain>
    </source>
</reference>
<dbReference type="InterPro" id="IPR027385">
    <property type="entry name" value="Beta-barrel_OMP"/>
</dbReference>
<evidence type="ECO:0000313" key="4">
    <source>
        <dbReference type="EMBL" id="QSQ15491.1"/>
    </source>
</evidence>
<name>A0ABX7N9P3_9BACT</name>
<feature type="domain" description="Outer membrane protein beta-barrel" evidence="3">
    <location>
        <begin position="53"/>
        <end position="240"/>
    </location>
</feature>
<feature type="signal peptide" evidence="2">
    <location>
        <begin position="1"/>
        <end position="22"/>
    </location>
</feature>
<evidence type="ECO:0000259" key="3">
    <source>
        <dbReference type="Pfam" id="PF13505"/>
    </source>
</evidence>
<dbReference type="InterPro" id="IPR011250">
    <property type="entry name" value="OMP/PagP_B-barrel"/>
</dbReference>
<keyword evidence="1 2" id="KW-0732">Signal</keyword>
<proteinExistence type="predicted"/>
<dbReference type="Proteomes" id="UP000663090">
    <property type="component" value="Chromosome"/>
</dbReference>
<protein>
    <submittedName>
        <fullName evidence="4">Porin family protein</fullName>
    </submittedName>
</protein>